<feature type="coiled-coil region" evidence="1">
    <location>
        <begin position="346"/>
        <end position="422"/>
    </location>
</feature>
<sequence length="1013" mass="117764">MSRDVITVGLTMQIPLLYKGEYSQWHKRFMNYLEEQRDGEAMINSIQNDPKFWTAEEIKTQKIDRLARSLLIQGLLNDIYSLIDSNETTKDLWDALERQMRGFEYGEQDKKAAIFYEYETFKAIKGEKLLDTYLCYLQLINDLKKCDYKKDNCDVNDALGYKKKAVVVTSDRLALVAEKTKEGHFAKDCKQAKFKDYNYYKTKMLLAMKESDEQVLFAEDQAWIESSSDFDQEINANMVFMAQIEKVLSDSDESSSSAEETIAKVAYYTLGSESESEFETSEYYDNSTNYGLFVYNDDDQKFFHDAIESASENFIKNHIDSQKDFDKSEVDHNDSEQKEHLVDKLILDFNHKIAKCQKRVEKANQQSKDLENQNKDLQEKYDVLINQVNTFEEQNNEFNEQIKVLNEKNADLLAQTKVLQDQLKIKHVMIDTHTECQAQYAKLKKERYECMIRYSALCDNDKQHRKKIDEQETLFDKASCQLVEMNNNVLRLQDKILEKETKISELEGCVSKKYVEIEKCLERLNECENKLHKIRQTNQTIHMIMPYKDTLYNGRKGIDFENPSYFEKAKDLRPSLYDEKKKIIIDLEDEVVSLLEKEKANLKTIESLKSKGFESTENAISESKNQSENDCHVVEKECDKVENSKVIAPGMFKLYLDIFSSVRRPKHSGVIWKKKGSSNTSTVDLSSVSHLKLNKNVKQYSRKDLLSCNNFHLGETSSSYVCNDAMHVFCNSRMCDLFDDNNFFIFDDESVIISLVSKMSFRKKPRDSMNVPSKSNSNKSLPRTMHKWLPKLLPLAEPVAKWFPRIKYCLDLSLDHRLGMFKAYDSSIEPANVAEALRDANWNKKDESSLVIRNKARLVAVGYSQQEGIDFDETFALVARIEAIRLFLAYVAHKDFTVFQMDIKTTFLNEILKEEVYVGQPPGFVSKQYPDHVYAFDKALYGLKQAPRAWYNVLSQFLIESGFQKGSIDTTLFIKKNGKHIMLIQIYVDDIIFGSTNPKYCTKFSDLMVKRLR</sequence>
<dbReference type="AlphaFoldDB" id="A0A6L2MMJ1"/>
<dbReference type="SUPFAM" id="SSF56672">
    <property type="entry name" value="DNA/RNA polymerases"/>
    <property type="match status" value="1"/>
</dbReference>
<evidence type="ECO:0000259" key="2">
    <source>
        <dbReference type="Pfam" id="PF07727"/>
    </source>
</evidence>
<feature type="coiled-coil region" evidence="1">
    <location>
        <begin position="468"/>
        <end position="537"/>
    </location>
</feature>
<feature type="domain" description="Reverse transcriptase Ty1/copia-type" evidence="2">
    <location>
        <begin position="842"/>
        <end position="1010"/>
    </location>
</feature>
<evidence type="ECO:0000256" key="1">
    <source>
        <dbReference type="SAM" id="Coils"/>
    </source>
</evidence>
<organism evidence="3">
    <name type="scientific">Tanacetum cinerariifolium</name>
    <name type="common">Dalmatian daisy</name>
    <name type="synonym">Chrysanthemum cinerariifolium</name>
    <dbReference type="NCBI Taxonomy" id="118510"/>
    <lineage>
        <taxon>Eukaryota</taxon>
        <taxon>Viridiplantae</taxon>
        <taxon>Streptophyta</taxon>
        <taxon>Embryophyta</taxon>
        <taxon>Tracheophyta</taxon>
        <taxon>Spermatophyta</taxon>
        <taxon>Magnoliopsida</taxon>
        <taxon>eudicotyledons</taxon>
        <taxon>Gunneridae</taxon>
        <taxon>Pentapetalae</taxon>
        <taxon>asterids</taxon>
        <taxon>campanulids</taxon>
        <taxon>Asterales</taxon>
        <taxon>Asteraceae</taxon>
        <taxon>Asteroideae</taxon>
        <taxon>Anthemideae</taxon>
        <taxon>Anthemidinae</taxon>
        <taxon>Tanacetum</taxon>
    </lineage>
</organism>
<evidence type="ECO:0000313" key="3">
    <source>
        <dbReference type="EMBL" id="GEU75178.1"/>
    </source>
</evidence>
<name>A0A6L2MMJ1_TANCI</name>
<accession>A0A6L2MMJ1</accession>
<comment type="caution">
    <text evidence="3">The sequence shown here is derived from an EMBL/GenBank/DDBJ whole genome shotgun (WGS) entry which is preliminary data.</text>
</comment>
<dbReference type="InterPro" id="IPR013103">
    <property type="entry name" value="RVT_2"/>
</dbReference>
<dbReference type="InterPro" id="IPR043502">
    <property type="entry name" value="DNA/RNA_pol_sf"/>
</dbReference>
<dbReference type="Pfam" id="PF14223">
    <property type="entry name" value="Retrotran_gag_2"/>
    <property type="match status" value="1"/>
</dbReference>
<protein>
    <submittedName>
        <fullName evidence="3">Retrovirus-related Pol polyprotein from transposon TNT 1-94</fullName>
    </submittedName>
</protein>
<proteinExistence type="predicted"/>
<dbReference type="EMBL" id="BKCJ010007032">
    <property type="protein sequence ID" value="GEU75178.1"/>
    <property type="molecule type" value="Genomic_DNA"/>
</dbReference>
<dbReference type="Pfam" id="PF07727">
    <property type="entry name" value="RVT_2"/>
    <property type="match status" value="1"/>
</dbReference>
<gene>
    <name evidence="3" type="ORF">Tci_047156</name>
</gene>
<keyword evidence="1" id="KW-0175">Coiled coil</keyword>
<reference evidence="3" key="1">
    <citation type="journal article" date="2019" name="Sci. Rep.">
        <title>Draft genome of Tanacetum cinerariifolium, the natural source of mosquito coil.</title>
        <authorList>
            <person name="Yamashiro T."/>
            <person name="Shiraishi A."/>
            <person name="Satake H."/>
            <person name="Nakayama K."/>
        </authorList>
    </citation>
    <scope>NUCLEOTIDE SEQUENCE</scope>
</reference>